<dbReference type="Pfam" id="PF02467">
    <property type="entry name" value="Whib"/>
    <property type="match status" value="1"/>
</dbReference>
<protein>
    <recommendedName>
        <fullName evidence="12">Transcriptional regulator WhiB</fullName>
    </recommendedName>
</protein>
<dbReference type="InterPro" id="IPR034768">
    <property type="entry name" value="4FE4S_WBL"/>
</dbReference>
<keyword evidence="8 12" id="KW-0805">Transcription regulation</keyword>
<evidence type="ECO:0000256" key="3">
    <source>
        <dbReference type="ARBA" id="ARBA00022485"/>
    </source>
</evidence>
<evidence type="ECO:0000256" key="1">
    <source>
        <dbReference type="ARBA" id="ARBA00004496"/>
    </source>
</evidence>
<keyword evidence="15" id="KW-1185">Reference proteome</keyword>
<comment type="function">
    <text evidence="12">Acts as a transcriptional regulator. Probably redox-responsive. The apo- but not holo-form probably binds DNA.</text>
</comment>
<dbReference type="EMBL" id="JAGIOO010000001">
    <property type="protein sequence ID" value="MBP2479443.1"/>
    <property type="molecule type" value="Genomic_DNA"/>
</dbReference>
<keyword evidence="5 12" id="KW-0479">Metal-binding</keyword>
<evidence type="ECO:0000313" key="14">
    <source>
        <dbReference type="EMBL" id="MBP2479443.1"/>
    </source>
</evidence>
<comment type="PTM">
    <text evidence="12">The Fe-S cluster can be nitrosylated by nitric oxide (NO).</text>
</comment>
<accession>A0ABS5AS97</accession>
<feature type="binding site" evidence="12">
    <location>
        <position position="56"/>
    </location>
    <ligand>
        <name>[4Fe-4S] cluster</name>
        <dbReference type="ChEBI" id="CHEBI:49883"/>
    </ligand>
</feature>
<comment type="PTM">
    <text evidence="12">Upon Fe-S cluster removal intramolecular disulfide bonds are formed.</text>
</comment>
<dbReference type="InterPro" id="IPR003482">
    <property type="entry name" value="Whib"/>
</dbReference>
<comment type="cofactor">
    <cofactor evidence="12">
        <name>[4Fe-4S] cluster</name>
        <dbReference type="ChEBI" id="CHEBI:49883"/>
    </cofactor>
    <text evidence="12">Binds 1 [4Fe-4S] cluster per subunit. Following nitrosylation of the [4Fe-4S] cluster binds 1 [4Fe-8(NO)] cluster per subunit.</text>
</comment>
<keyword evidence="7 12" id="KW-0411">Iron-sulfur</keyword>
<keyword evidence="10 12" id="KW-1015">Disulfide bond</keyword>
<dbReference type="HAMAP" id="MF_01479">
    <property type="entry name" value="WhiB"/>
    <property type="match status" value="1"/>
</dbReference>
<gene>
    <name evidence="12" type="primary">whiB</name>
    <name evidence="14" type="ORF">JOF53_008315</name>
</gene>
<reference evidence="14 15" key="1">
    <citation type="submission" date="2021-03" db="EMBL/GenBank/DDBJ databases">
        <title>Sequencing the genomes of 1000 actinobacteria strains.</title>
        <authorList>
            <person name="Klenk H.-P."/>
        </authorList>
    </citation>
    <scope>NUCLEOTIDE SEQUENCE [LARGE SCALE GENOMIC DNA]</scope>
    <source>
        <strain evidence="14 15">DSM 44580</strain>
    </source>
</reference>
<evidence type="ECO:0000256" key="12">
    <source>
        <dbReference type="HAMAP-Rule" id="MF_01479"/>
    </source>
</evidence>
<feature type="binding site" evidence="12">
    <location>
        <position position="23"/>
    </location>
    <ligand>
        <name>[4Fe-4S] cluster</name>
        <dbReference type="ChEBI" id="CHEBI:49883"/>
    </ligand>
</feature>
<dbReference type="PANTHER" id="PTHR38839">
    <property type="entry name" value="TRANSCRIPTIONAL REGULATOR WHID-RELATED"/>
    <property type="match status" value="1"/>
</dbReference>
<name>A0ABS5AS97_9PSEU</name>
<evidence type="ECO:0000256" key="11">
    <source>
        <dbReference type="ARBA" id="ARBA00023163"/>
    </source>
</evidence>
<evidence type="ECO:0000256" key="6">
    <source>
        <dbReference type="ARBA" id="ARBA00023004"/>
    </source>
</evidence>
<evidence type="ECO:0000256" key="4">
    <source>
        <dbReference type="ARBA" id="ARBA00022490"/>
    </source>
</evidence>
<organism evidence="14 15">
    <name type="scientific">Crossiella equi</name>
    <dbReference type="NCBI Taxonomy" id="130796"/>
    <lineage>
        <taxon>Bacteria</taxon>
        <taxon>Bacillati</taxon>
        <taxon>Actinomycetota</taxon>
        <taxon>Actinomycetes</taxon>
        <taxon>Pseudonocardiales</taxon>
        <taxon>Pseudonocardiaceae</taxon>
        <taxon>Crossiella</taxon>
    </lineage>
</organism>
<keyword evidence="4 12" id="KW-0963">Cytoplasm</keyword>
<evidence type="ECO:0000256" key="8">
    <source>
        <dbReference type="ARBA" id="ARBA00023015"/>
    </source>
</evidence>
<dbReference type="Proteomes" id="UP001519363">
    <property type="component" value="Unassembled WGS sequence"/>
</dbReference>
<proteinExistence type="inferred from homology"/>
<dbReference type="PANTHER" id="PTHR38839:SF5">
    <property type="entry name" value="TRANSCRIPTIONAL REGULATOR WHID"/>
    <property type="match status" value="1"/>
</dbReference>
<keyword evidence="11 12" id="KW-0804">Transcription</keyword>
<evidence type="ECO:0000256" key="10">
    <source>
        <dbReference type="ARBA" id="ARBA00023157"/>
    </source>
</evidence>
<comment type="subcellular location">
    <subcellularLocation>
        <location evidence="1 12">Cytoplasm</location>
    </subcellularLocation>
</comment>
<comment type="caution">
    <text evidence="14">The sequence shown here is derived from an EMBL/GenBank/DDBJ whole genome shotgun (WGS) entry which is preliminary data.</text>
</comment>
<evidence type="ECO:0000256" key="5">
    <source>
        <dbReference type="ARBA" id="ARBA00022723"/>
    </source>
</evidence>
<feature type="domain" description="4Fe-4S Wbl-type" evidence="13">
    <location>
        <begin position="22"/>
        <end position="86"/>
    </location>
</feature>
<evidence type="ECO:0000259" key="13">
    <source>
        <dbReference type="PROSITE" id="PS51674"/>
    </source>
</evidence>
<sequence>MPELSRLPKPVTEVWDWQLRAACRGQNAAIFFHPFNARGMSRQAREEAAKAVCASCPVVAECRAHALETEEAFGVWGGLGENELRELITQQRRARPKGTEPGSRRG</sequence>
<dbReference type="RefSeq" id="WP_086788605.1">
    <property type="nucleotide sequence ID" value="NZ_JAGIOO010000001.1"/>
</dbReference>
<keyword evidence="6 12" id="KW-0408">Iron</keyword>
<keyword evidence="3 12" id="KW-0004">4Fe-4S</keyword>
<comment type="similarity">
    <text evidence="2 12">Belongs to the WhiB family.</text>
</comment>
<feature type="binding site" evidence="12">
    <location>
        <position position="53"/>
    </location>
    <ligand>
        <name>[4Fe-4S] cluster</name>
        <dbReference type="ChEBI" id="CHEBI:49883"/>
    </ligand>
</feature>
<dbReference type="PROSITE" id="PS51674">
    <property type="entry name" value="4FE4S_WBL"/>
    <property type="match status" value="1"/>
</dbReference>
<evidence type="ECO:0000313" key="15">
    <source>
        <dbReference type="Proteomes" id="UP001519363"/>
    </source>
</evidence>
<evidence type="ECO:0000256" key="9">
    <source>
        <dbReference type="ARBA" id="ARBA00023125"/>
    </source>
</evidence>
<keyword evidence="9 12" id="KW-0238">DNA-binding</keyword>
<feature type="binding site" evidence="12">
    <location>
        <position position="62"/>
    </location>
    <ligand>
        <name>[4Fe-4S] cluster</name>
        <dbReference type="ChEBI" id="CHEBI:49883"/>
    </ligand>
</feature>
<evidence type="ECO:0000256" key="2">
    <source>
        <dbReference type="ARBA" id="ARBA00006597"/>
    </source>
</evidence>
<evidence type="ECO:0000256" key="7">
    <source>
        <dbReference type="ARBA" id="ARBA00023014"/>
    </source>
</evidence>